<accession>A0A366CVH1</accession>
<evidence type="ECO:0000259" key="2">
    <source>
        <dbReference type="Pfam" id="PF09994"/>
    </source>
</evidence>
<gene>
    <name evidence="3" type="ORF">DFR74_1278</name>
</gene>
<dbReference type="RefSeq" id="WP_067514076.1">
    <property type="nucleotide sequence ID" value="NZ_QNRE01000027.1"/>
</dbReference>
<feature type="region of interest" description="Disordered" evidence="1">
    <location>
        <begin position="387"/>
        <end position="411"/>
    </location>
</feature>
<dbReference type="STRING" id="1210090.GCA_001613185_06509"/>
<dbReference type="EMBL" id="QNRE01000027">
    <property type="protein sequence ID" value="RBO80119.1"/>
    <property type="molecule type" value="Genomic_DNA"/>
</dbReference>
<keyword evidence="4" id="KW-1185">Reference proteome</keyword>
<evidence type="ECO:0000313" key="3">
    <source>
        <dbReference type="EMBL" id="RBO80119.1"/>
    </source>
</evidence>
<name>A0A366CVH1_9NOCA</name>
<dbReference type="InterPro" id="IPR018712">
    <property type="entry name" value="Tle1-like_cat"/>
</dbReference>
<dbReference type="Pfam" id="PF09994">
    <property type="entry name" value="T6SS_Tle1-like_cat"/>
    <property type="match status" value="1"/>
</dbReference>
<sequence>MKRLVVCCDGTWKAENSSTVSNIVKIARTIPATAPAADGSGETVCQQVIYVSGPGARGFTADRFFGGAFGMGLWANLSAAYWQIALNWEPGDELFIFGFSRGAYTARSLVGLIDKIGIMRAKSMLEGHYPTALRMYRRRASKLPWVRKPPSERDWREFRRVHSHRDRWIDFLGVFDTVGALGVPGITSWRHRFHNVALSQHVLCARHALAIDDRRRAFTPCLWEVPIELGVKYDRVKHRDAERVEQVWFRGVHTDVGGGYPECGLSDASLRWMAAEAEAEGLVFDRALLDDVMVGCQGIEDHGKQHPSCGPLYWVDNLLRAVFRPNPLRFHPTLRRRLEIPGDHGVLLASTVYEDESYRPANLQRWLHARNGEPPEEFVEIVPDAPSAVVGTPRNGSRPDAEAELSAPAAR</sequence>
<dbReference type="OrthoDB" id="4378831at2"/>
<evidence type="ECO:0000256" key="1">
    <source>
        <dbReference type="SAM" id="MobiDB-lite"/>
    </source>
</evidence>
<feature type="domain" description="T6SS Phospholipase effector Tle1-like catalytic" evidence="2">
    <location>
        <begin position="2"/>
        <end position="276"/>
    </location>
</feature>
<dbReference type="AlphaFoldDB" id="A0A366CVH1"/>
<proteinExistence type="predicted"/>
<comment type="caution">
    <text evidence="3">The sequence shown here is derived from an EMBL/GenBank/DDBJ whole genome shotgun (WGS) entry which is preliminary data.</text>
</comment>
<evidence type="ECO:0000313" key="4">
    <source>
        <dbReference type="Proteomes" id="UP000252586"/>
    </source>
</evidence>
<dbReference type="PANTHER" id="PTHR33840:SF1">
    <property type="entry name" value="TLE1 PHOSPHOLIPASE DOMAIN-CONTAINING PROTEIN"/>
    <property type="match status" value="1"/>
</dbReference>
<organism evidence="3 4">
    <name type="scientific">Nocardia puris</name>
    <dbReference type="NCBI Taxonomy" id="208602"/>
    <lineage>
        <taxon>Bacteria</taxon>
        <taxon>Bacillati</taxon>
        <taxon>Actinomycetota</taxon>
        <taxon>Actinomycetes</taxon>
        <taxon>Mycobacteriales</taxon>
        <taxon>Nocardiaceae</taxon>
        <taxon>Nocardia</taxon>
    </lineage>
</organism>
<reference evidence="3 4" key="1">
    <citation type="submission" date="2018-06" db="EMBL/GenBank/DDBJ databases">
        <title>Genomic Encyclopedia of Type Strains, Phase IV (KMG-IV): sequencing the most valuable type-strain genomes for metagenomic binning, comparative biology and taxonomic classification.</title>
        <authorList>
            <person name="Goeker M."/>
        </authorList>
    </citation>
    <scope>NUCLEOTIDE SEQUENCE [LARGE SCALE GENOMIC DNA]</scope>
    <source>
        <strain evidence="3 4">DSM 44599</strain>
    </source>
</reference>
<protein>
    <submittedName>
        <fullName evidence="3">Uncharacterized protein (DUF2235 family)</fullName>
    </submittedName>
</protein>
<dbReference type="Proteomes" id="UP000252586">
    <property type="component" value="Unassembled WGS sequence"/>
</dbReference>
<dbReference type="PANTHER" id="PTHR33840">
    <property type="match status" value="1"/>
</dbReference>